<dbReference type="GO" id="GO:0016887">
    <property type="term" value="F:ATP hydrolysis activity"/>
    <property type="evidence" value="ECO:0007669"/>
    <property type="project" value="InterPro"/>
</dbReference>
<dbReference type="InterPro" id="IPR003593">
    <property type="entry name" value="AAA+_ATPase"/>
</dbReference>
<evidence type="ECO:0000313" key="4">
    <source>
        <dbReference type="Proteomes" id="UP000076881"/>
    </source>
</evidence>
<dbReference type="PANTHER" id="PTHR46411">
    <property type="entry name" value="FAMILY ATPASE, PUTATIVE-RELATED"/>
    <property type="match status" value="1"/>
</dbReference>
<name>A0A162KKG0_CORDF</name>
<protein>
    <submittedName>
        <fullName evidence="3">ATPase, AAA family protein</fullName>
    </submittedName>
</protein>
<dbReference type="InterPro" id="IPR027417">
    <property type="entry name" value="P-loop_NTPase"/>
</dbReference>
<proteinExistence type="predicted"/>
<feature type="region of interest" description="Disordered" evidence="1">
    <location>
        <begin position="1"/>
        <end position="32"/>
    </location>
</feature>
<dbReference type="Proteomes" id="UP000076881">
    <property type="component" value="Unassembled WGS sequence"/>
</dbReference>
<dbReference type="AlphaFoldDB" id="A0A162KKG0"/>
<accession>A0A162KKG0</accession>
<dbReference type="Pfam" id="PF00004">
    <property type="entry name" value="AAA"/>
    <property type="match status" value="1"/>
</dbReference>
<dbReference type="PANTHER" id="PTHR46411:SF3">
    <property type="entry name" value="AAA+ ATPASE DOMAIN-CONTAINING PROTEIN"/>
    <property type="match status" value="1"/>
</dbReference>
<dbReference type="SMART" id="SM00382">
    <property type="entry name" value="AAA"/>
    <property type="match status" value="1"/>
</dbReference>
<dbReference type="STRING" id="1081108.A0A162KKG0"/>
<dbReference type="EMBL" id="AZHF01000004">
    <property type="protein sequence ID" value="OAA76288.1"/>
    <property type="molecule type" value="Genomic_DNA"/>
</dbReference>
<evidence type="ECO:0000259" key="2">
    <source>
        <dbReference type="SMART" id="SM00382"/>
    </source>
</evidence>
<feature type="compositionally biased region" description="Basic and acidic residues" evidence="1">
    <location>
        <begin position="17"/>
        <end position="27"/>
    </location>
</feature>
<feature type="domain" description="AAA+ ATPase" evidence="2">
    <location>
        <begin position="421"/>
        <end position="548"/>
    </location>
</feature>
<dbReference type="OrthoDB" id="5099298at2759"/>
<comment type="caution">
    <text evidence="3">The sequence shown here is derived from an EMBL/GenBank/DDBJ whole genome shotgun (WGS) entry which is preliminary data.</text>
</comment>
<dbReference type="GO" id="GO:0005524">
    <property type="term" value="F:ATP binding"/>
    <property type="evidence" value="ECO:0007669"/>
    <property type="project" value="InterPro"/>
</dbReference>
<dbReference type="SUPFAM" id="SSF52540">
    <property type="entry name" value="P-loop containing nucleoside triphosphate hydrolases"/>
    <property type="match status" value="1"/>
</dbReference>
<dbReference type="InterPro" id="IPR003959">
    <property type="entry name" value="ATPase_AAA_core"/>
</dbReference>
<organism evidence="3 4">
    <name type="scientific">Akanthomyces lecanii RCEF 1005</name>
    <dbReference type="NCBI Taxonomy" id="1081108"/>
    <lineage>
        <taxon>Eukaryota</taxon>
        <taxon>Fungi</taxon>
        <taxon>Dikarya</taxon>
        <taxon>Ascomycota</taxon>
        <taxon>Pezizomycotina</taxon>
        <taxon>Sordariomycetes</taxon>
        <taxon>Hypocreomycetidae</taxon>
        <taxon>Hypocreales</taxon>
        <taxon>Cordycipitaceae</taxon>
        <taxon>Akanthomyces</taxon>
        <taxon>Cordyceps confragosa</taxon>
    </lineage>
</organism>
<dbReference type="CDD" id="cd19481">
    <property type="entry name" value="RecA-like_protease"/>
    <property type="match status" value="1"/>
</dbReference>
<keyword evidence="4" id="KW-1185">Reference proteome</keyword>
<sequence length="627" mass="70843">MRPRIGRVYVEDDDSDFDHMPIEHPSDAEDASNLAADGQMKREVKVYESQYNENGRPVLKAVDPDKKDINVADKGLYAMRYYRYYNRDGTLVRVVLKIFSSHIQKALRTVIKSYSTQNFTGLPVILEGHGEEEALGCLYHYRNELKGYGKTADCEGATLDIQLVLKLVDEELKAYIERYETNVLTAEHPCVAFSDIWMIFRPGELLFTGADAAETERILEIVGTAFHEAGWGKPASWVVEAKCFAFNGLQGDAAQRRLDLQPLEYHPDQAALRARQIARGEKLCRLAGVHHCQYSGPATAVEHRKKPSPFGGCDVFTHHAVTVSGRVMIDHLTYIKHRTREGVAFNSEAGIDADAVTENDHLRSHYQMPGFALLEKRWCWFRVDLVTDVAWDADAFDLLMLPASQKRILRALTWQHTGKGKGCVFLLHGAPGIGKTFTVESIAEVARRPLYVMMSGELGTDMETVERHLKRVLELAMTWKAVLLIDEADVFLERRSSHDLARNGIVSIFLRVLEYYAGIMFLATNRVQSFDEAFQSRIHLALKYHPLDAAGRADLWRLFLQRTAGYKESSWPAVSVDEFAAMELNGRQIKNTARTANTLALAEGKTLSVEHVREVLRAVGEFDFVFQ</sequence>
<dbReference type="Gene3D" id="3.40.50.300">
    <property type="entry name" value="P-loop containing nucleotide triphosphate hydrolases"/>
    <property type="match status" value="1"/>
</dbReference>
<evidence type="ECO:0000313" key="3">
    <source>
        <dbReference type="EMBL" id="OAA76288.1"/>
    </source>
</evidence>
<evidence type="ECO:0000256" key="1">
    <source>
        <dbReference type="SAM" id="MobiDB-lite"/>
    </source>
</evidence>
<reference evidence="3 4" key="1">
    <citation type="journal article" date="2016" name="Genome Biol. Evol.">
        <title>Divergent and convergent evolution of fungal pathogenicity.</title>
        <authorList>
            <person name="Shang Y."/>
            <person name="Xiao G."/>
            <person name="Zheng P."/>
            <person name="Cen K."/>
            <person name="Zhan S."/>
            <person name="Wang C."/>
        </authorList>
    </citation>
    <scope>NUCLEOTIDE SEQUENCE [LARGE SCALE GENOMIC DNA]</scope>
    <source>
        <strain evidence="3 4">RCEF 1005</strain>
    </source>
</reference>
<gene>
    <name evidence="3" type="ORF">LEL_05972</name>
</gene>